<keyword evidence="1" id="KW-0472">Membrane</keyword>
<feature type="transmembrane region" description="Helical" evidence="1">
    <location>
        <begin position="12"/>
        <end position="31"/>
    </location>
</feature>
<accession>A0A8H7QP68</accession>
<dbReference type="EMBL" id="JAEPRC010000485">
    <property type="protein sequence ID" value="KAG2196247.1"/>
    <property type="molecule type" value="Genomic_DNA"/>
</dbReference>
<evidence type="ECO:0000313" key="2">
    <source>
        <dbReference type="EMBL" id="KAG2196247.1"/>
    </source>
</evidence>
<proteinExistence type="predicted"/>
<sequence length="94" mass="10498">WVFSDKTKVNLWGSDAFAVIICTMVYAAPVGKRSISSCYKSAKLTQYWISKEDDADIDNGGQSVTFDGSKTETFQTKKDGKTITKFSQTAYDKF</sequence>
<reference evidence="2" key="1">
    <citation type="submission" date="2020-12" db="EMBL/GenBank/DDBJ databases">
        <title>Metabolic potential, ecology and presence of endohyphal bacteria is reflected in genomic diversity of Mucoromycotina.</title>
        <authorList>
            <person name="Muszewska A."/>
            <person name="Okrasinska A."/>
            <person name="Steczkiewicz K."/>
            <person name="Drgas O."/>
            <person name="Orlowska M."/>
            <person name="Perlinska-Lenart U."/>
            <person name="Aleksandrzak-Piekarczyk T."/>
            <person name="Szatraj K."/>
            <person name="Zielenkiewicz U."/>
            <person name="Pilsyk S."/>
            <person name="Malc E."/>
            <person name="Mieczkowski P."/>
            <person name="Kruszewska J.S."/>
            <person name="Biernat P."/>
            <person name="Pawlowska J."/>
        </authorList>
    </citation>
    <scope>NUCLEOTIDE SEQUENCE</scope>
    <source>
        <strain evidence="2">CBS 226.32</strain>
    </source>
</reference>
<keyword evidence="1" id="KW-1133">Transmembrane helix</keyword>
<keyword evidence="3" id="KW-1185">Reference proteome</keyword>
<organism evidence="2 3">
    <name type="scientific">Mucor plumbeus</name>
    <dbReference type="NCBI Taxonomy" id="97098"/>
    <lineage>
        <taxon>Eukaryota</taxon>
        <taxon>Fungi</taxon>
        <taxon>Fungi incertae sedis</taxon>
        <taxon>Mucoromycota</taxon>
        <taxon>Mucoromycotina</taxon>
        <taxon>Mucoromycetes</taxon>
        <taxon>Mucorales</taxon>
        <taxon>Mucorineae</taxon>
        <taxon>Mucoraceae</taxon>
        <taxon>Mucor</taxon>
    </lineage>
</organism>
<gene>
    <name evidence="2" type="ORF">INT46_005133</name>
</gene>
<feature type="non-terminal residue" evidence="2">
    <location>
        <position position="1"/>
    </location>
</feature>
<protein>
    <submittedName>
        <fullName evidence="2">Uncharacterized protein</fullName>
    </submittedName>
</protein>
<dbReference type="OrthoDB" id="5985073at2759"/>
<evidence type="ECO:0000313" key="3">
    <source>
        <dbReference type="Proteomes" id="UP000650833"/>
    </source>
</evidence>
<dbReference type="AlphaFoldDB" id="A0A8H7QP68"/>
<dbReference type="Proteomes" id="UP000650833">
    <property type="component" value="Unassembled WGS sequence"/>
</dbReference>
<name>A0A8H7QP68_9FUNG</name>
<keyword evidence="1" id="KW-0812">Transmembrane</keyword>
<evidence type="ECO:0000256" key="1">
    <source>
        <dbReference type="SAM" id="Phobius"/>
    </source>
</evidence>
<comment type="caution">
    <text evidence="2">The sequence shown here is derived from an EMBL/GenBank/DDBJ whole genome shotgun (WGS) entry which is preliminary data.</text>
</comment>